<dbReference type="GO" id="GO:0003677">
    <property type="term" value="F:DNA binding"/>
    <property type="evidence" value="ECO:0007669"/>
    <property type="project" value="UniProtKB-KW"/>
</dbReference>
<dbReference type="SMART" id="SM00421">
    <property type="entry name" value="HTH_LUXR"/>
    <property type="match status" value="1"/>
</dbReference>
<dbReference type="SUPFAM" id="SSF46894">
    <property type="entry name" value="C-terminal effector domain of the bipartite response regulators"/>
    <property type="match status" value="1"/>
</dbReference>
<dbReference type="Pfam" id="PF00196">
    <property type="entry name" value="GerE"/>
    <property type="match status" value="1"/>
</dbReference>
<dbReference type="InterPro" id="IPR000792">
    <property type="entry name" value="Tscrpt_reg_LuxR_C"/>
</dbReference>
<feature type="domain" description="HTH luxR-type" evidence="1">
    <location>
        <begin position="300"/>
        <end position="365"/>
    </location>
</feature>
<keyword evidence="3" id="KW-1185">Reference proteome</keyword>
<dbReference type="PRINTS" id="PR00038">
    <property type="entry name" value="HTHLUXR"/>
</dbReference>
<dbReference type="STRING" id="1791.GCA_001049355_03277"/>
<organism evidence="2 3">
    <name type="scientific">Mycolicibacterium aurum</name>
    <name type="common">Mycobacterium aurum</name>
    <dbReference type="NCBI Taxonomy" id="1791"/>
    <lineage>
        <taxon>Bacteria</taxon>
        <taxon>Bacillati</taxon>
        <taxon>Actinomycetota</taxon>
        <taxon>Actinomycetes</taxon>
        <taxon>Mycobacteriales</taxon>
        <taxon>Mycobacteriaceae</taxon>
        <taxon>Mycolicibacterium</taxon>
    </lineage>
</organism>
<name>A0A3S4RXW8_MYCAU</name>
<reference evidence="2 3" key="1">
    <citation type="submission" date="2018-12" db="EMBL/GenBank/DDBJ databases">
        <authorList>
            <consortium name="Pathogen Informatics"/>
        </authorList>
    </citation>
    <scope>NUCLEOTIDE SEQUENCE [LARGE SCALE GENOMIC DNA]</scope>
    <source>
        <strain evidence="2 3">NCTC10437</strain>
    </source>
</reference>
<dbReference type="InterPro" id="IPR036388">
    <property type="entry name" value="WH-like_DNA-bd_sf"/>
</dbReference>
<dbReference type="GO" id="GO:0006355">
    <property type="term" value="P:regulation of DNA-templated transcription"/>
    <property type="evidence" value="ECO:0007669"/>
    <property type="project" value="InterPro"/>
</dbReference>
<dbReference type="KEGG" id="mauu:NCTC10437_00613"/>
<dbReference type="InterPro" id="IPR016032">
    <property type="entry name" value="Sig_transdc_resp-reg_C-effctor"/>
</dbReference>
<evidence type="ECO:0000313" key="2">
    <source>
        <dbReference type="EMBL" id="VEG51503.1"/>
    </source>
</evidence>
<dbReference type="AlphaFoldDB" id="A0A3S4RXW8"/>
<dbReference type="CDD" id="cd06170">
    <property type="entry name" value="LuxR_C_like"/>
    <property type="match status" value="1"/>
</dbReference>
<dbReference type="RefSeq" id="WP_083443118.1">
    <property type="nucleotide sequence ID" value="NZ_CVQQ01000009.1"/>
</dbReference>
<evidence type="ECO:0000259" key="1">
    <source>
        <dbReference type="PROSITE" id="PS50043"/>
    </source>
</evidence>
<keyword evidence="2" id="KW-0238">DNA-binding</keyword>
<dbReference type="OrthoDB" id="4457864at2"/>
<gene>
    <name evidence="2" type="ORF">NCTC10437_00613</name>
</gene>
<protein>
    <submittedName>
        <fullName evidence="2">DNA-binding protein with HTH domain</fullName>
    </submittedName>
</protein>
<proteinExistence type="predicted"/>
<dbReference type="EMBL" id="LR134356">
    <property type="protein sequence ID" value="VEG51503.1"/>
    <property type="molecule type" value="Genomic_DNA"/>
</dbReference>
<dbReference type="PROSITE" id="PS50043">
    <property type="entry name" value="HTH_LUXR_2"/>
    <property type="match status" value="1"/>
</dbReference>
<dbReference type="Gene3D" id="1.10.10.10">
    <property type="entry name" value="Winged helix-like DNA-binding domain superfamily/Winged helix DNA-binding domain"/>
    <property type="match status" value="1"/>
</dbReference>
<evidence type="ECO:0000313" key="3">
    <source>
        <dbReference type="Proteomes" id="UP000279306"/>
    </source>
</evidence>
<accession>A0A3S4RXW8</accession>
<dbReference type="Proteomes" id="UP000279306">
    <property type="component" value="Chromosome"/>
</dbReference>
<sequence length="366" mass="39793">MITIEQFSRIVTEVHAAALTPRRWVDALELARSSFGGTASGLISGSQGNRDVRHCTVYDEPAMRAYQEYYCQFDYVLAAVDTSALGLVHSGESLVALEPRSEFHADWMRPYEMDDGLFVRLTSGPMPCCFLVAAPRRGDGFASADNVRAFNALVPHFQQALRTHDALTQLRDQADTRVHPVETIAAAALLVGPDAAVLRHNRAAETLVRDAAEVAVRSGRLRLSLAPADTEFRRAVACATGARRTGTRTGDSLLVPRAGARNPLVVHISPFADNGSDDRPGRALVVIVDPDKQRRPPKHLLRSLFGLTRAEIDVALLISGGSSPSAVADELSLSLATVKTHVQHVYDKTDTHRQAELVRLLLAITP</sequence>